<evidence type="ECO:0000256" key="7">
    <source>
        <dbReference type="ARBA" id="ARBA00022692"/>
    </source>
</evidence>
<feature type="transmembrane region" description="Helical" evidence="13">
    <location>
        <begin position="243"/>
        <end position="262"/>
    </location>
</feature>
<evidence type="ECO:0000256" key="1">
    <source>
        <dbReference type="ARBA" id="ARBA00004651"/>
    </source>
</evidence>
<gene>
    <name evidence="16" type="ORF">HP507_04715</name>
</gene>
<feature type="domain" description="PTS EIIB type-1" evidence="14">
    <location>
        <begin position="5"/>
        <end position="88"/>
    </location>
</feature>
<dbReference type="PROSITE" id="PS51103">
    <property type="entry name" value="PTS_EIIC_TYPE_1"/>
    <property type="match status" value="1"/>
</dbReference>
<evidence type="ECO:0000256" key="6">
    <source>
        <dbReference type="ARBA" id="ARBA00022683"/>
    </source>
</evidence>
<evidence type="ECO:0000256" key="3">
    <source>
        <dbReference type="ARBA" id="ARBA00022475"/>
    </source>
</evidence>
<protein>
    <submittedName>
        <fullName evidence="16">PTS transporter subunit EIIC</fullName>
    </submittedName>
</protein>
<dbReference type="InterPro" id="IPR050558">
    <property type="entry name" value="PTS_Sugar-Specific_Components"/>
</dbReference>
<comment type="caution">
    <text evidence="16">The sequence shown here is derived from an EMBL/GenBank/DDBJ whole genome shotgun (WGS) entry which is preliminary data.</text>
</comment>
<feature type="transmembrane region" description="Helical" evidence="13">
    <location>
        <begin position="156"/>
        <end position="180"/>
    </location>
</feature>
<feature type="transmembrane region" description="Helical" evidence="13">
    <location>
        <begin position="192"/>
        <end position="211"/>
    </location>
</feature>
<keyword evidence="10 13" id="KW-0472">Membrane</keyword>
<dbReference type="Pfam" id="PF00367">
    <property type="entry name" value="PTS_EIIB"/>
    <property type="match status" value="1"/>
</dbReference>
<dbReference type="SUPFAM" id="SSF55604">
    <property type="entry name" value="Glucose permease domain IIB"/>
    <property type="match status" value="1"/>
</dbReference>
<evidence type="ECO:0000256" key="5">
    <source>
        <dbReference type="ARBA" id="ARBA00022679"/>
    </source>
</evidence>
<dbReference type="Gene3D" id="3.30.1360.60">
    <property type="entry name" value="Glucose permease domain IIB"/>
    <property type="match status" value="1"/>
</dbReference>
<dbReference type="InterPro" id="IPR001996">
    <property type="entry name" value="PTS_IIB_1"/>
</dbReference>
<sequence>MTDAQQLAQQILDTVGGSSNIADVENCMTRLRVEVSSPASVDLPGLQAIDGVMAAIAAGSNLQIVLGPGLVDRVAVDLEALRSGSATPAGAASASVSPEELAARGAAIKASARSRSDGRTMRAIRRISAIFIPLIPALIACGLIAGINGILTNLGWLPGITPFLAVLSSGFLSLLAVFVGMNAAKEFGGTPILGGAVGGIIVAAGVANVTVFGETLAPGQGGVLGAMAGGILAAYVERFMRKVTPDVIALIVVPTVTVLVAGSVTLGVLMSVAGVISVAIGTAAAWLLANGGAFAGFILGGFFLPLVMTGMHQALTPIHTTLIDQTGWTVLLPVLAMGGAGQIGAAIALWMRFRHNEALSRTIRGALPAGLLGVGEPLIYGVTLPLGRPFITACIGGAFGGGVVGLFDQLGHSVGAIAIGASDLSLIPLLNGSSGYGWALLGYGSGLVVAYVVGFVATLLFGVSASVKADLEAQSTASPGDPVAPAAPLDVEVTPVDSVGAAR</sequence>
<evidence type="ECO:0000256" key="12">
    <source>
        <dbReference type="SAM" id="MobiDB-lite"/>
    </source>
</evidence>
<dbReference type="EMBL" id="JABMCE010000060">
    <property type="protein sequence ID" value="NUU13138.1"/>
    <property type="molecule type" value="Genomic_DNA"/>
</dbReference>
<keyword evidence="4" id="KW-0762">Sugar transport</keyword>
<feature type="active site" description="Phosphocysteine intermediate; for EIIB activity" evidence="11">
    <location>
        <position position="27"/>
    </location>
</feature>
<dbReference type="InterPro" id="IPR003352">
    <property type="entry name" value="PTS_EIIC"/>
</dbReference>
<dbReference type="RefSeq" id="WP_175350693.1">
    <property type="nucleotide sequence ID" value="NZ_BAAAWQ010000001.1"/>
</dbReference>
<evidence type="ECO:0000256" key="11">
    <source>
        <dbReference type="PROSITE-ProRule" id="PRU00421"/>
    </source>
</evidence>
<dbReference type="Pfam" id="PF02378">
    <property type="entry name" value="PTS_EIIC"/>
    <property type="match status" value="1"/>
</dbReference>
<dbReference type="InterPro" id="IPR013013">
    <property type="entry name" value="PTS_EIIC_1"/>
</dbReference>
<keyword evidence="17" id="KW-1185">Reference proteome</keyword>
<feature type="transmembrane region" description="Helical" evidence="13">
    <location>
        <begin position="217"/>
        <end position="236"/>
    </location>
</feature>
<dbReference type="Proteomes" id="UP000573001">
    <property type="component" value="Unassembled WGS sequence"/>
</dbReference>
<comment type="subcellular location">
    <subcellularLocation>
        <location evidence="1">Cell membrane</location>
        <topology evidence="1">Multi-pass membrane protein</topology>
    </subcellularLocation>
</comment>
<dbReference type="InterPro" id="IPR036878">
    <property type="entry name" value="Glu_permease_IIB"/>
</dbReference>
<keyword evidence="6" id="KW-0598">Phosphotransferase system</keyword>
<accession>A0ABX2M703</accession>
<dbReference type="PANTHER" id="PTHR30175">
    <property type="entry name" value="PHOSPHOTRANSFERASE SYSTEM TRANSPORT PROTEIN"/>
    <property type="match status" value="1"/>
</dbReference>
<evidence type="ECO:0000256" key="13">
    <source>
        <dbReference type="SAM" id="Phobius"/>
    </source>
</evidence>
<dbReference type="InterPro" id="IPR018113">
    <property type="entry name" value="PTrfase_EIIB_Cys"/>
</dbReference>
<feature type="region of interest" description="Disordered" evidence="12">
    <location>
        <begin position="477"/>
        <end position="503"/>
    </location>
</feature>
<keyword evidence="8" id="KW-0418">Kinase</keyword>
<feature type="transmembrane region" description="Helical" evidence="13">
    <location>
        <begin position="436"/>
        <end position="461"/>
    </location>
</feature>
<keyword evidence="2" id="KW-0813">Transport</keyword>
<feature type="transmembrane region" description="Helical" evidence="13">
    <location>
        <begin position="129"/>
        <end position="150"/>
    </location>
</feature>
<dbReference type="CDD" id="cd00212">
    <property type="entry name" value="PTS_IIB_glc"/>
    <property type="match status" value="1"/>
</dbReference>
<feature type="domain" description="PTS EIIC type-1" evidence="15">
    <location>
        <begin position="125"/>
        <end position="473"/>
    </location>
</feature>
<evidence type="ECO:0000256" key="9">
    <source>
        <dbReference type="ARBA" id="ARBA00022989"/>
    </source>
</evidence>
<feature type="transmembrane region" description="Helical" evidence="13">
    <location>
        <begin position="296"/>
        <end position="315"/>
    </location>
</feature>
<evidence type="ECO:0000256" key="4">
    <source>
        <dbReference type="ARBA" id="ARBA00022597"/>
    </source>
</evidence>
<evidence type="ECO:0000256" key="8">
    <source>
        <dbReference type="ARBA" id="ARBA00022777"/>
    </source>
</evidence>
<name>A0ABX2M703_9MICO</name>
<keyword evidence="5" id="KW-0808">Transferase</keyword>
<dbReference type="PANTHER" id="PTHR30175:SF3">
    <property type="entry name" value="PTS SYSTEM N-ACETYLMURAMIC ACID-SPECIFIC EIIBC COMPONENT"/>
    <property type="match status" value="1"/>
</dbReference>
<evidence type="ECO:0000259" key="14">
    <source>
        <dbReference type="PROSITE" id="PS51098"/>
    </source>
</evidence>
<keyword evidence="3" id="KW-1003">Cell membrane</keyword>
<evidence type="ECO:0000259" key="15">
    <source>
        <dbReference type="PROSITE" id="PS51103"/>
    </source>
</evidence>
<feature type="transmembrane region" description="Helical" evidence="13">
    <location>
        <begin position="363"/>
        <end position="383"/>
    </location>
</feature>
<evidence type="ECO:0000256" key="10">
    <source>
        <dbReference type="ARBA" id="ARBA00023136"/>
    </source>
</evidence>
<evidence type="ECO:0000256" key="2">
    <source>
        <dbReference type="ARBA" id="ARBA00022448"/>
    </source>
</evidence>
<keyword evidence="9 13" id="KW-1133">Transmembrane helix</keyword>
<dbReference type="PROSITE" id="PS51098">
    <property type="entry name" value="PTS_EIIB_TYPE_1"/>
    <property type="match status" value="1"/>
</dbReference>
<reference evidence="16 17" key="1">
    <citation type="submission" date="2020-05" db="EMBL/GenBank/DDBJ databases">
        <title>Genome Sequencing of Type Strains.</title>
        <authorList>
            <person name="Lemaire J.F."/>
            <person name="Inderbitzin P."/>
            <person name="Gregorio O.A."/>
            <person name="Collins S.B."/>
            <person name="Wespe N."/>
            <person name="Knight-Connoni V."/>
        </authorList>
    </citation>
    <scope>NUCLEOTIDE SEQUENCE [LARGE SCALE GENOMIC DNA]</scope>
    <source>
        <strain evidence="16 17">ATCC 19096</strain>
    </source>
</reference>
<evidence type="ECO:0000313" key="16">
    <source>
        <dbReference type="EMBL" id="NUU13138.1"/>
    </source>
</evidence>
<feature type="transmembrane region" description="Helical" evidence="13">
    <location>
        <begin position="327"/>
        <end position="351"/>
    </location>
</feature>
<organism evidence="16 17">
    <name type="scientific">Curtobacterium pusillum</name>
    <dbReference type="NCBI Taxonomy" id="69373"/>
    <lineage>
        <taxon>Bacteria</taxon>
        <taxon>Bacillati</taxon>
        <taxon>Actinomycetota</taxon>
        <taxon>Actinomycetes</taxon>
        <taxon>Micrococcales</taxon>
        <taxon>Microbacteriaceae</taxon>
        <taxon>Curtobacterium</taxon>
    </lineage>
</organism>
<evidence type="ECO:0000313" key="17">
    <source>
        <dbReference type="Proteomes" id="UP000573001"/>
    </source>
</evidence>
<keyword evidence="7 13" id="KW-0812">Transmembrane</keyword>
<proteinExistence type="predicted"/>